<comment type="caution">
    <text evidence="1">The sequence shown here is derived from an EMBL/GenBank/DDBJ whole genome shotgun (WGS) entry which is preliminary data.</text>
</comment>
<accession>A0AAD4HWP0</accession>
<gene>
    <name evidence="1" type="ORF">F5891DRAFT_974138</name>
</gene>
<dbReference type="Proteomes" id="UP001195769">
    <property type="component" value="Unassembled WGS sequence"/>
</dbReference>
<sequence>MQNISADMIPICASDRFRPASDSEIAARKVNHDSRASHDPAYEQWIQAALQGVTNKIYKTIKEAALAPNGLLGFACDRSRGWALGVGLEHWVFNFELPYCFVTKHDFIIEAGLSFARWKASE</sequence>
<protein>
    <submittedName>
        <fullName evidence="1">Uncharacterized protein</fullName>
    </submittedName>
</protein>
<dbReference type="GeneID" id="64670719"/>
<organism evidence="1 2">
    <name type="scientific">Suillus fuscotomentosus</name>
    <dbReference type="NCBI Taxonomy" id="1912939"/>
    <lineage>
        <taxon>Eukaryota</taxon>
        <taxon>Fungi</taxon>
        <taxon>Dikarya</taxon>
        <taxon>Basidiomycota</taxon>
        <taxon>Agaricomycotina</taxon>
        <taxon>Agaricomycetes</taxon>
        <taxon>Agaricomycetidae</taxon>
        <taxon>Boletales</taxon>
        <taxon>Suillineae</taxon>
        <taxon>Suillaceae</taxon>
        <taxon>Suillus</taxon>
    </lineage>
</organism>
<dbReference type="EMBL" id="JABBWK010000001">
    <property type="protein sequence ID" value="KAG1908834.1"/>
    <property type="molecule type" value="Genomic_DNA"/>
</dbReference>
<dbReference type="AlphaFoldDB" id="A0AAD4HWP0"/>
<reference evidence="1" key="1">
    <citation type="journal article" date="2020" name="New Phytol.">
        <title>Comparative genomics reveals dynamic genome evolution in host specialist ectomycorrhizal fungi.</title>
        <authorList>
            <person name="Lofgren L.A."/>
            <person name="Nguyen N.H."/>
            <person name="Vilgalys R."/>
            <person name="Ruytinx J."/>
            <person name="Liao H.L."/>
            <person name="Branco S."/>
            <person name="Kuo A."/>
            <person name="LaButti K."/>
            <person name="Lipzen A."/>
            <person name="Andreopoulos W."/>
            <person name="Pangilinan J."/>
            <person name="Riley R."/>
            <person name="Hundley H."/>
            <person name="Na H."/>
            <person name="Barry K."/>
            <person name="Grigoriev I.V."/>
            <person name="Stajich J.E."/>
            <person name="Kennedy P.G."/>
        </authorList>
    </citation>
    <scope>NUCLEOTIDE SEQUENCE</scope>
    <source>
        <strain evidence="1">FC203</strain>
    </source>
</reference>
<evidence type="ECO:0000313" key="2">
    <source>
        <dbReference type="Proteomes" id="UP001195769"/>
    </source>
</evidence>
<proteinExistence type="predicted"/>
<evidence type="ECO:0000313" key="1">
    <source>
        <dbReference type="EMBL" id="KAG1908834.1"/>
    </source>
</evidence>
<keyword evidence="2" id="KW-1185">Reference proteome</keyword>
<name>A0AAD4HWP0_9AGAM</name>
<dbReference type="RefSeq" id="XP_041234409.1">
    <property type="nucleotide sequence ID" value="XM_041376421.1"/>
</dbReference>